<dbReference type="EMBL" id="JBHSAJ010000027">
    <property type="protein sequence ID" value="MFC3934967.1"/>
    <property type="molecule type" value="Genomic_DNA"/>
</dbReference>
<evidence type="ECO:0000313" key="3">
    <source>
        <dbReference type="EMBL" id="MFC3934967.1"/>
    </source>
</evidence>
<dbReference type="RefSeq" id="WP_156358609.1">
    <property type="nucleotide sequence ID" value="NZ_JAMXAX010000062.1"/>
</dbReference>
<dbReference type="InterPro" id="IPR036737">
    <property type="entry name" value="OmpA-like_sf"/>
</dbReference>
<evidence type="ECO:0000256" key="2">
    <source>
        <dbReference type="SAM" id="SignalP"/>
    </source>
</evidence>
<protein>
    <submittedName>
        <fullName evidence="3">OmpA family protein</fullName>
    </submittedName>
</protein>
<sequence length="161" mass="17139">MNYTLRACAAFFAGSCLAFDASALSIKALRTHVVQFHESGVTLAAADRQAVATFAESLREADWCPLVVVIGEAKFLIGKHSTKTMAEARAAYVTNLLKRNGVPAQVLFFFVQPSPTLSASVEIEAVGSPSSPGCKHSRTAEGFRPSPPELEPNTGAPAFIR</sequence>
<evidence type="ECO:0000313" key="4">
    <source>
        <dbReference type="Proteomes" id="UP001595693"/>
    </source>
</evidence>
<accession>A0ABV8D9H0</accession>
<proteinExistence type="predicted"/>
<keyword evidence="2" id="KW-0732">Signal</keyword>
<comment type="caution">
    <text evidence="3">The sequence shown here is derived from an EMBL/GenBank/DDBJ whole genome shotgun (WGS) entry which is preliminary data.</text>
</comment>
<reference evidence="4" key="1">
    <citation type="journal article" date="2019" name="Int. J. Syst. Evol. Microbiol.">
        <title>The Global Catalogue of Microorganisms (GCM) 10K type strain sequencing project: providing services to taxonomists for standard genome sequencing and annotation.</title>
        <authorList>
            <consortium name="The Broad Institute Genomics Platform"/>
            <consortium name="The Broad Institute Genome Sequencing Center for Infectious Disease"/>
            <person name="Wu L."/>
            <person name="Ma J."/>
        </authorList>
    </citation>
    <scope>NUCLEOTIDE SEQUENCE [LARGE SCALE GENOMIC DNA]</scope>
    <source>
        <strain evidence="4">CCUG 2113</strain>
    </source>
</reference>
<dbReference type="SUPFAM" id="SSF103088">
    <property type="entry name" value="OmpA-like"/>
    <property type="match status" value="1"/>
</dbReference>
<evidence type="ECO:0000256" key="1">
    <source>
        <dbReference type="SAM" id="MobiDB-lite"/>
    </source>
</evidence>
<name>A0ABV8D9H0_9BURK</name>
<dbReference type="Proteomes" id="UP001595693">
    <property type="component" value="Unassembled WGS sequence"/>
</dbReference>
<organism evidence="3 4">
    <name type="scientific">Acidovorax facilis</name>
    <dbReference type="NCBI Taxonomy" id="12917"/>
    <lineage>
        <taxon>Bacteria</taxon>
        <taxon>Pseudomonadati</taxon>
        <taxon>Pseudomonadota</taxon>
        <taxon>Betaproteobacteria</taxon>
        <taxon>Burkholderiales</taxon>
        <taxon>Comamonadaceae</taxon>
        <taxon>Acidovorax</taxon>
    </lineage>
</organism>
<feature type="chain" id="PRO_5046673672" evidence="2">
    <location>
        <begin position="19"/>
        <end position="161"/>
    </location>
</feature>
<feature type="region of interest" description="Disordered" evidence="1">
    <location>
        <begin position="128"/>
        <end position="161"/>
    </location>
</feature>
<feature type="signal peptide" evidence="2">
    <location>
        <begin position="1"/>
        <end position="18"/>
    </location>
</feature>
<gene>
    <name evidence="3" type="ORF">ACFOW3_10040</name>
</gene>
<keyword evidence="4" id="KW-1185">Reference proteome</keyword>